<accession>A0A1E5IHQ9</accession>
<comment type="similarity">
    <text evidence="1 6">Belongs to the phosphopentomutase family.</text>
</comment>
<keyword evidence="5 6" id="KW-0413">Isomerase</keyword>
<dbReference type="GO" id="GO:0006015">
    <property type="term" value="P:5-phosphoribose 1-diphosphate biosynthetic process"/>
    <property type="evidence" value="ECO:0007669"/>
    <property type="project" value="UniProtKB-UniPathway"/>
</dbReference>
<keyword evidence="10" id="KW-1185">Reference proteome</keyword>
<dbReference type="SUPFAM" id="SSF53649">
    <property type="entry name" value="Alkaline phosphatase-like"/>
    <property type="match status" value="1"/>
</dbReference>
<dbReference type="NCBIfam" id="TIGR01696">
    <property type="entry name" value="deoB"/>
    <property type="match status" value="1"/>
</dbReference>
<gene>
    <name evidence="6" type="primary">deoB</name>
    <name evidence="9" type="ORF">ATZ36_06440</name>
</gene>
<evidence type="ECO:0000256" key="7">
    <source>
        <dbReference type="NCBIfam" id="TIGR01696"/>
    </source>
</evidence>
<feature type="binding site" evidence="6">
    <location>
        <position position="340"/>
    </location>
    <ligand>
        <name>Mn(2+)</name>
        <dbReference type="ChEBI" id="CHEBI:29035"/>
        <label>2</label>
    </ligand>
</feature>
<dbReference type="PANTHER" id="PTHR21110:SF0">
    <property type="entry name" value="PHOSPHOPENTOMUTASE"/>
    <property type="match status" value="1"/>
</dbReference>
<evidence type="ECO:0000313" key="9">
    <source>
        <dbReference type="EMBL" id="OEG70029.1"/>
    </source>
</evidence>
<comment type="catalytic activity">
    <reaction evidence="6">
        <text>2-deoxy-alpha-D-ribose 1-phosphate = 2-deoxy-D-ribose 5-phosphate</text>
        <dbReference type="Rhea" id="RHEA:27658"/>
        <dbReference type="ChEBI" id="CHEBI:57259"/>
        <dbReference type="ChEBI" id="CHEBI:62877"/>
        <dbReference type="EC" id="5.4.2.7"/>
    </reaction>
</comment>
<dbReference type="GO" id="GO:0043094">
    <property type="term" value="P:metabolic compound salvage"/>
    <property type="evidence" value="ECO:0007669"/>
    <property type="project" value="UniProtKB-UniRule"/>
</dbReference>
<dbReference type="InterPro" id="IPR017850">
    <property type="entry name" value="Alkaline_phosphatase_core_sf"/>
</dbReference>
<dbReference type="GO" id="GO:0000287">
    <property type="term" value="F:magnesium ion binding"/>
    <property type="evidence" value="ECO:0007669"/>
    <property type="project" value="UniProtKB-UniRule"/>
</dbReference>
<feature type="binding site" evidence="6">
    <location>
        <position position="286"/>
    </location>
    <ligand>
        <name>Mn(2+)</name>
        <dbReference type="ChEBI" id="CHEBI:29035"/>
        <label>2</label>
    </ligand>
</feature>
<dbReference type="Gene3D" id="3.30.70.1250">
    <property type="entry name" value="Phosphopentomutase"/>
    <property type="match status" value="1"/>
</dbReference>
<feature type="binding site" evidence="6">
    <location>
        <position position="328"/>
    </location>
    <ligand>
        <name>Mn(2+)</name>
        <dbReference type="ChEBI" id="CHEBI:29035"/>
        <label>1</label>
    </ligand>
</feature>
<dbReference type="InterPro" id="IPR024052">
    <property type="entry name" value="Phosphopentomutase_DeoB_cap_sf"/>
</dbReference>
<dbReference type="Pfam" id="PF01676">
    <property type="entry name" value="Metalloenzyme"/>
    <property type="match status" value="1"/>
</dbReference>
<dbReference type="GO" id="GO:0030145">
    <property type="term" value="F:manganese ion binding"/>
    <property type="evidence" value="ECO:0007669"/>
    <property type="project" value="UniProtKB-UniRule"/>
</dbReference>
<proteinExistence type="inferred from homology"/>
<organism evidence="9 10">
    <name type="scientific">Endomicrobium trichonymphae</name>
    <dbReference type="NCBI Taxonomy" id="1408204"/>
    <lineage>
        <taxon>Bacteria</taxon>
        <taxon>Pseudomonadati</taxon>
        <taxon>Elusimicrobiota</taxon>
        <taxon>Endomicrobiia</taxon>
        <taxon>Endomicrobiales</taxon>
        <taxon>Endomicrobiaceae</taxon>
        <taxon>Candidatus Endomicrobiellum</taxon>
    </lineage>
</organism>
<feature type="domain" description="Metalloenzyme" evidence="8">
    <location>
        <begin position="4"/>
        <end position="380"/>
    </location>
</feature>
<comment type="catalytic activity">
    <reaction evidence="6">
        <text>alpha-D-ribose 1-phosphate = D-ribose 5-phosphate</text>
        <dbReference type="Rhea" id="RHEA:18793"/>
        <dbReference type="ChEBI" id="CHEBI:57720"/>
        <dbReference type="ChEBI" id="CHEBI:78346"/>
        <dbReference type="EC" id="5.4.2.7"/>
    </reaction>
</comment>
<dbReference type="Proteomes" id="UP000095237">
    <property type="component" value="Unassembled WGS sequence"/>
</dbReference>
<dbReference type="GO" id="GO:0005829">
    <property type="term" value="C:cytosol"/>
    <property type="evidence" value="ECO:0007669"/>
    <property type="project" value="TreeGrafter"/>
</dbReference>
<name>A0A1E5IHQ9_ENDTX</name>
<comment type="cofactor">
    <cofactor evidence="6">
        <name>Mn(2+)</name>
        <dbReference type="ChEBI" id="CHEBI:29035"/>
    </cofactor>
    <text evidence="6">Binds 2 manganese ions.</text>
</comment>
<evidence type="ECO:0000256" key="5">
    <source>
        <dbReference type="ARBA" id="ARBA00023235"/>
    </source>
</evidence>
<feature type="binding site" evidence="6">
    <location>
        <position position="291"/>
    </location>
    <ligand>
        <name>Mn(2+)</name>
        <dbReference type="ChEBI" id="CHEBI:29035"/>
        <label>2</label>
    </ligand>
</feature>
<evidence type="ECO:0000256" key="3">
    <source>
        <dbReference type="ARBA" id="ARBA00022723"/>
    </source>
</evidence>
<evidence type="ECO:0000256" key="2">
    <source>
        <dbReference type="ARBA" id="ARBA00022490"/>
    </source>
</evidence>
<comment type="subcellular location">
    <subcellularLocation>
        <location evidence="6">Cytoplasm</location>
    </subcellularLocation>
</comment>
<keyword evidence="3 6" id="KW-0479">Metal-binding</keyword>
<dbReference type="PANTHER" id="PTHR21110">
    <property type="entry name" value="PHOSPHOPENTOMUTASE"/>
    <property type="match status" value="1"/>
</dbReference>
<comment type="pathway">
    <text evidence="6">Carbohydrate degradation; 2-deoxy-D-ribose 1-phosphate degradation; D-glyceraldehyde 3-phosphate and acetaldehyde from 2-deoxy-alpha-D-ribose 1-phosphate: step 1/2.</text>
</comment>
<keyword evidence="2 6" id="KW-0963">Cytoplasm</keyword>
<dbReference type="EC" id="5.4.2.7" evidence="6 7"/>
<evidence type="ECO:0000256" key="6">
    <source>
        <dbReference type="HAMAP-Rule" id="MF_00740"/>
    </source>
</evidence>
<protein>
    <recommendedName>
        <fullName evidence="6 7">Phosphopentomutase</fullName>
        <ecNumber evidence="6 7">5.4.2.7</ecNumber>
    </recommendedName>
    <alternativeName>
        <fullName evidence="6">Phosphodeoxyribomutase</fullName>
    </alternativeName>
</protein>
<comment type="caution">
    <text evidence="9">The sequence shown here is derived from an EMBL/GenBank/DDBJ whole genome shotgun (WGS) entry which is preliminary data.</text>
</comment>
<keyword evidence="4 6" id="KW-0464">Manganese</keyword>
<comment type="function">
    <text evidence="6">Isomerase that catalyzes the conversion of deoxy-ribose 1-phosphate (dRib-1-P) and ribose 1-phosphate (Rib-1-P) to deoxy-ribose 5-phosphate (dRib-5-P) and ribose 5-phosphate (Rib-5-P), respectively.</text>
</comment>
<evidence type="ECO:0000256" key="4">
    <source>
        <dbReference type="ARBA" id="ARBA00023211"/>
    </source>
</evidence>
<sequence length="393" mass="43584">MPERIVLIVLDSAGVGELPDAVSYNDVGADTIGHIFDKTEKSFSLPNMAKLGLYKLLDGRDFLPCADVVGCYGKMMTKSSAKDTVAGHWEMSGIILTHPFPVYPKGFPRKVIEEFEKQAGVKIIGNCSASGTEIIKRLGLEHQKTGCPIVYTSVDSVFQIAVHEETFGLDRLYKICEIARNILCGENAVGRIIARPFIGSDGNYRRTANRRDYSLTPFETTVLDKIKNSGGGVIAIGKIEDIFNGKGITEAVHTEGNLDGMEITLDKVKHPFEKQTLIFANLVDFDMLWGHRRDVLAYAEGLKNFDNFLPVLIKELKDDDVLIITADHGCDPTYESHADHTREYVPLLLYGKKLKKNIDLGIRETLSDTAQTIVDIFGLPNMKNGKSLKNLIF</sequence>
<evidence type="ECO:0000313" key="10">
    <source>
        <dbReference type="Proteomes" id="UP000095237"/>
    </source>
</evidence>
<evidence type="ECO:0000256" key="1">
    <source>
        <dbReference type="ARBA" id="ARBA00010373"/>
    </source>
</evidence>
<dbReference type="InterPro" id="IPR010045">
    <property type="entry name" value="DeoB"/>
</dbReference>
<dbReference type="GO" id="GO:0006018">
    <property type="term" value="P:2-deoxyribose 1-phosphate catabolic process"/>
    <property type="evidence" value="ECO:0007669"/>
    <property type="project" value="UniProtKB-UniRule"/>
</dbReference>
<dbReference type="NCBIfam" id="NF003766">
    <property type="entry name" value="PRK05362.1"/>
    <property type="match status" value="1"/>
</dbReference>
<dbReference type="InterPro" id="IPR006124">
    <property type="entry name" value="Metalloenzyme"/>
</dbReference>
<dbReference type="Gene3D" id="3.40.720.10">
    <property type="entry name" value="Alkaline Phosphatase, subunit A"/>
    <property type="match status" value="1"/>
</dbReference>
<dbReference type="UniPathway" id="UPA00087">
    <property type="reaction ID" value="UER00173"/>
</dbReference>
<feature type="binding site" evidence="6">
    <location>
        <position position="327"/>
    </location>
    <ligand>
        <name>Mn(2+)</name>
        <dbReference type="ChEBI" id="CHEBI:29035"/>
        <label>1</label>
    </ligand>
</feature>
<dbReference type="HAMAP" id="MF_00740">
    <property type="entry name" value="Phosphopentomut"/>
    <property type="match status" value="1"/>
</dbReference>
<dbReference type="AlphaFoldDB" id="A0A1E5IHQ9"/>
<evidence type="ECO:0000259" key="8">
    <source>
        <dbReference type="Pfam" id="PF01676"/>
    </source>
</evidence>
<dbReference type="SUPFAM" id="SSF143856">
    <property type="entry name" value="DeoB insert domain-like"/>
    <property type="match status" value="1"/>
</dbReference>
<dbReference type="GO" id="GO:0009117">
    <property type="term" value="P:nucleotide metabolic process"/>
    <property type="evidence" value="ECO:0007669"/>
    <property type="project" value="UniProtKB-UniRule"/>
</dbReference>
<dbReference type="EMBL" id="LNVX01000491">
    <property type="protein sequence ID" value="OEG70029.1"/>
    <property type="molecule type" value="Genomic_DNA"/>
</dbReference>
<dbReference type="GO" id="GO:0008973">
    <property type="term" value="F:phosphopentomutase activity"/>
    <property type="evidence" value="ECO:0007669"/>
    <property type="project" value="UniProtKB-UniRule"/>
</dbReference>
<dbReference type="PIRSF" id="PIRSF001491">
    <property type="entry name" value="Ppentomutase"/>
    <property type="match status" value="1"/>
</dbReference>
<reference evidence="9 10" key="1">
    <citation type="submission" date="2015-11" db="EMBL/GenBank/DDBJ databases">
        <title>Evidence for parallel genomic evolution in an endosymbiosis of termite gut flagellates.</title>
        <authorList>
            <person name="Zheng H."/>
        </authorList>
    </citation>
    <scope>NUCLEOTIDE SEQUENCE [LARGE SCALE GENOMIC DNA]</scope>
    <source>
        <strain evidence="9 10">CET450</strain>
    </source>
</reference>
<dbReference type="CDD" id="cd16009">
    <property type="entry name" value="PPM"/>
    <property type="match status" value="1"/>
</dbReference>
<feature type="binding site" evidence="6">
    <location>
        <position position="11"/>
    </location>
    <ligand>
        <name>Mn(2+)</name>
        <dbReference type="ChEBI" id="CHEBI:29035"/>
        <label>1</label>
    </ligand>
</feature>
<dbReference type="FunFam" id="3.30.70.1250:FF:000001">
    <property type="entry name" value="Phosphopentomutase"/>
    <property type="match status" value="1"/>
</dbReference>